<dbReference type="HAMAP" id="MF_01894">
    <property type="entry name" value="Smc_prok"/>
    <property type="match status" value="1"/>
</dbReference>
<dbReference type="GO" id="GO:0007059">
    <property type="term" value="P:chromosome segregation"/>
    <property type="evidence" value="ECO:0007669"/>
    <property type="project" value="UniProtKB-UniRule"/>
</dbReference>
<comment type="subcellular location">
    <subcellularLocation>
        <location evidence="1 7">Cytoplasm</location>
    </subcellularLocation>
</comment>
<dbReference type="InterPro" id="IPR003395">
    <property type="entry name" value="RecF/RecN/SMC_N"/>
</dbReference>
<comment type="similarity">
    <text evidence="7">Belongs to the SMC family.</text>
</comment>
<feature type="binding site" evidence="7">
    <location>
        <begin position="33"/>
        <end position="40"/>
    </location>
    <ligand>
        <name>ATP</name>
        <dbReference type="ChEBI" id="CHEBI:30616"/>
    </ligand>
</feature>
<comment type="domain">
    <text evidence="7">Contains large globular domains required for ATP hydrolysis at each terminus and a third globular domain forming a flexible hinge near the middle of the molecule. These domains are separated by coiled-coil structures.</text>
</comment>
<organism evidence="9 10">
    <name type="scientific">Magnetospirillum fulvum MGU-K5</name>
    <dbReference type="NCBI Taxonomy" id="1316936"/>
    <lineage>
        <taxon>Bacteria</taxon>
        <taxon>Pseudomonadati</taxon>
        <taxon>Pseudomonadota</taxon>
        <taxon>Alphaproteobacteria</taxon>
        <taxon>Rhodospirillales</taxon>
        <taxon>Rhodospirillaceae</taxon>
        <taxon>Magnetospirillum</taxon>
    </lineage>
</organism>
<dbReference type="SUPFAM" id="SSF52540">
    <property type="entry name" value="P-loop containing nucleoside triphosphate hydrolases"/>
    <property type="match status" value="1"/>
</dbReference>
<feature type="domain" description="RecF/RecN/SMC N-terminal" evidence="8">
    <location>
        <begin position="5"/>
        <end position="1135"/>
    </location>
</feature>
<dbReference type="Pfam" id="PF02463">
    <property type="entry name" value="SMC_N"/>
    <property type="match status" value="1"/>
</dbReference>
<dbReference type="GO" id="GO:0007062">
    <property type="term" value="P:sister chromatid cohesion"/>
    <property type="evidence" value="ECO:0007669"/>
    <property type="project" value="InterPro"/>
</dbReference>
<comment type="function">
    <text evidence="7">Required for chromosome condensation and partitioning.</text>
</comment>
<evidence type="ECO:0000256" key="2">
    <source>
        <dbReference type="ARBA" id="ARBA00022490"/>
    </source>
</evidence>
<keyword evidence="6 7" id="KW-0238">DNA-binding</keyword>
<evidence type="ECO:0000256" key="7">
    <source>
        <dbReference type="HAMAP-Rule" id="MF_01894"/>
    </source>
</evidence>
<evidence type="ECO:0000313" key="9">
    <source>
        <dbReference type="EMBL" id="EPY00657.1"/>
    </source>
</evidence>
<evidence type="ECO:0000256" key="1">
    <source>
        <dbReference type="ARBA" id="ARBA00004496"/>
    </source>
</evidence>
<dbReference type="RefSeq" id="WP_021133279.1">
    <property type="nucleotide sequence ID" value="NZ_AQPH01000076.1"/>
</dbReference>
<protein>
    <recommendedName>
        <fullName evidence="7">Chromosome partition protein Smc</fullName>
    </recommendedName>
</protein>
<dbReference type="InterPro" id="IPR011890">
    <property type="entry name" value="SMC_prok"/>
</dbReference>
<dbReference type="InterPro" id="IPR027417">
    <property type="entry name" value="P-loop_NTPase"/>
</dbReference>
<feature type="coiled-coil region" evidence="7">
    <location>
        <begin position="949"/>
        <end position="990"/>
    </location>
</feature>
<evidence type="ECO:0000313" key="10">
    <source>
        <dbReference type="Proteomes" id="UP000015350"/>
    </source>
</evidence>
<dbReference type="OrthoDB" id="9808768at2"/>
<dbReference type="Proteomes" id="UP000015350">
    <property type="component" value="Unassembled WGS sequence"/>
</dbReference>
<evidence type="ECO:0000256" key="6">
    <source>
        <dbReference type="ARBA" id="ARBA00023125"/>
    </source>
</evidence>
<dbReference type="eggNOG" id="COG1196">
    <property type="taxonomic scope" value="Bacteria"/>
</dbReference>
<dbReference type="Gene3D" id="3.40.50.300">
    <property type="entry name" value="P-loop containing nucleotide triphosphate hydrolases"/>
    <property type="match status" value="2"/>
</dbReference>
<sequence>MLQFSRLRLSGFKSFVDPAELRIEPGMTGIVGPNGCGKSNLIEALRWVMGETSARQMRGGEMDDVIFGGSAGRPARNVAEVGVTLDNAARTGPPQYDQDEIEVSRRIERGNGSTYRVNSRETRARDVQLLFSDAATGARSSGLVSQGRVGALINARPADRRLLLEEAAGIAGLHARRHEAEGRLKGAEANLERLDDVLATLAEQLRSLQRQAKQAARYRTLSEQIRALEARLLYLGWLEALTSVDAARVALRQIETGVADATVAAAAAAARAVALAADLPPLRTALDDARQQVRALLTEREQLEAEAGRMAEMRRDLDARLAQVGSDLQREHARAADAAQAVARLEGERDTLAEDAAGENDARQEAEAQVIAAAAEVATADQALTARMEEVAAADAERAAALRRLQEVENRRDRLRDRAALALSQRAQIEAEAIDRADLTALEMELEGAEEFLFEARELAERADAKRGAAQTARDRARDAHAAAIAARDRLHAEADALRQVLAQGRGAGFRPLLDDVAALTGYEPALAAGLGEDLAAPTDPAAPLRWDDLGPPEAGPALPPGTRPLAAFVTAPPVLARRLAQIAVVADAAEGEIRRHALAVGQRLVTPQGDLWRWDGYTARAGAPSPMALRLAQRNRLRDLDAQLDDADLGVETAEEEAGAAIMAAERAAETERAARDAVRRAETEAARARDAHGRLAQRAAAHETRLEAVAEQCAAAEDDLAQAEAELAEAHAAAAAFPETDDGRGQIASLRATLAELRAGLIEAKAGLDRMIRDAADRARRRDAVEADLLSWRNRAESARQHVEELEERRETVLFEIERLASLPDSFDRRRADLLDRAQAADAAAQAATDRVETAERALAEADRAAKAAEQAVAAAREERIRREAAVSAADQACRAVAARIAERLEVTPEQLRELAATVEDERPDPPDLQRRLDRLTRERDQMGPVNLCAEQEAAELETRIAEMQAEKDDLVAAIARLRHAIGELNREARDKLLASFQAVDRDFRQLFARLFGGGRAHLALTESADPLEAGLEIMASPPGKRMQQLSLLSGGEQALTALALLFAVFMTNPAPICVLDEVDAPLDDANVDRFCTLVDSIAATTRTRFLIVTHHRMTMARMDRLYGVTMAERGISQLVSVDLSQAEELREKSGQPSI</sequence>
<gene>
    <name evidence="7" type="primary">smc</name>
    <name evidence="9" type="ORF">K678_14959</name>
</gene>
<comment type="caution">
    <text evidence="9">The sequence shown here is derived from an EMBL/GenBank/DDBJ whole genome shotgun (WGS) entry which is preliminary data.</text>
</comment>
<evidence type="ECO:0000256" key="5">
    <source>
        <dbReference type="ARBA" id="ARBA00023054"/>
    </source>
</evidence>
<dbReference type="GO" id="GO:0003677">
    <property type="term" value="F:DNA binding"/>
    <property type="evidence" value="ECO:0007669"/>
    <property type="project" value="UniProtKB-UniRule"/>
</dbReference>
<evidence type="ECO:0000256" key="4">
    <source>
        <dbReference type="ARBA" id="ARBA00022840"/>
    </source>
</evidence>
<dbReference type="InterPro" id="IPR024704">
    <property type="entry name" value="SMC"/>
</dbReference>
<proteinExistence type="inferred from homology"/>
<dbReference type="GO" id="GO:0016887">
    <property type="term" value="F:ATP hydrolysis activity"/>
    <property type="evidence" value="ECO:0007669"/>
    <property type="project" value="InterPro"/>
</dbReference>
<dbReference type="FunFam" id="3.40.50.300:FF:000901">
    <property type="entry name" value="Chromosome partition protein Smc"/>
    <property type="match status" value="1"/>
</dbReference>
<evidence type="ECO:0000256" key="3">
    <source>
        <dbReference type="ARBA" id="ARBA00022741"/>
    </source>
</evidence>
<dbReference type="PIRSF" id="PIRSF005719">
    <property type="entry name" value="SMC"/>
    <property type="match status" value="1"/>
</dbReference>
<keyword evidence="2 7" id="KW-0963">Cytoplasm</keyword>
<comment type="subunit">
    <text evidence="7">Homodimer.</text>
</comment>
<reference evidence="9 10" key="1">
    <citation type="submission" date="2013-04" db="EMBL/GenBank/DDBJ databases">
        <authorList>
            <person name="Kuznetsov B."/>
            <person name="Ivanovsky R."/>
        </authorList>
    </citation>
    <scope>NUCLEOTIDE SEQUENCE [LARGE SCALE GENOMIC DNA]</scope>
    <source>
        <strain evidence="9 10">MGU-K5</strain>
    </source>
</reference>
<dbReference type="PATRIC" id="fig|1316936.3.peg.2978"/>
<evidence type="ECO:0000259" key="8">
    <source>
        <dbReference type="Pfam" id="PF02463"/>
    </source>
</evidence>
<feature type="coiled-coil region" evidence="7">
    <location>
        <begin position="170"/>
        <end position="231"/>
    </location>
</feature>
<dbReference type="GO" id="GO:0005737">
    <property type="term" value="C:cytoplasm"/>
    <property type="evidence" value="ECO:0007669"/>
    <property type="project" value="UniProtKB-SubCell"/>
</dbReference>
<dbReference type="AlphaFoldDB" id="S9S420"/>
<feature type="coiled-coil region" evidence="7">
    <location>
        <begin position="638"/>
        <end position="735"/>
    </location>
</feature>
<keyword evidence="5 7" id="KW-0175">Coiled coil</keyword>
<feature type="coiled-coil region" evidence="7">
    <location>
        <begin position="286"/>
        <end position="432"/>
    </location>
</feature>
<dbReference type="GO" id="GO:0030261">
    <property type="term" value="P:chromosome condensation"/>
    <property type="evidence" value="ECO:0007669"/>
    <property type="project" value="InterPro"/>
</dbReference>
<dbReference type="GO" id="GO:0005524">
    <property type="term" value="F:ATP binding"/>
    <property type="evidence" value="ECO:0007669"/>
    <property type="project" value="UniProtKB-UniRule"/>
</dbReference>
<name>S9S420_MAGFU</name>
<dbReference type="PANTHER" id="PTHR43977">
    <property type="entry name" value="STRUCTURAL MAINTENANCE OF CHROMOSOMES PROTEIN 3"/>
    <property type="match status" value="1"/>
</dbReference>
<dbReference type="STRING" id="1316936.K678_14959"/>
<feature type="coiled-coil region" evidence="7">
    <location>
        <begin position="791"/>
        <end position="881"/>
    </location>
</feature>
<dbReference type="EMBL" id="AQPH01000076">
    <property type="protein sequence ID" value="EPY00657.1"/>
    <property type="molecule type" value="Genomic_DNA"/>
</dbReference>
<accession>S9S420</accession>
<keyword evidence="4 7" id="KW-0067">ATP-binding</keyword>
<dbReference type="GO" id="GO:0006260">
    <property type="term" value="P:DNA replication"/>
    <property type="evidence" value="ECO:0007669"/>
    <property type="project" value="UniProtKB-UniRule"/>
</dbReference>
<keyword evidence="3 7" id="KW-0547">Nucleotide-binding</keyword>